<evidence type="ECO:0000313" key="1">
    <source>
        <dbReference type="EMBL" id="TQF01249.1"/>
    </source>
</evidence>
<dbReference type="Proteomes" id="UP000319103">
    <property type="component" value="Unassembled WGS sequence"/>
</dbReference>
<proteinExistence type="predicted"/>
<accession>A0A540VWW2</accession>
<dbReference type="SUPFAM" id="SSF158745">
    <property type="entry name" value="LanC-like"/>
    <property type="match status" value="1"/>
</dbReference>
<comment type="caution">
    <text evidence="1">The sequence shown here is derived from an EMBL/GenBank/DDBJ whole genome shotgun (WGS) entry which is preliminary data.</text>
</comment>
<gene>
    <name evidence="1" type="ORF">E6W39_02115</name>
</gene>
<name>A0A540VWW2_9ACTN</name>
<sequence length="140" mass="14487">MRHPGRLLGLDHHHDRPVGAALLHLQAPGLDLTASGSVGPVPGPGTKRATIPPDLSLCHGDLGNLEPLLPAGGRWREAGLRQAAATLDELDRRGWVCGLPHGVHSPSLMVGVAGIGHGLLRLAAPDRVPSVLALQGPLTD</sequence>
<dbReference type="Gene3D" id="1.50.10.10">
    <property type="match status" value="1"/>
</dbReference>
<dbReference type="GO" id="GO:0005975">
    <property type="term" value="P:carbohydrate metabolic process"/>
    <property type="evidence" value="ECO:0007669"/>
    <property type="project" value="InterPro"/>
</dbReference>
<organism evidence="1 2">
    <name type="scientific">Kitasatospora acidiphila</name>
    <dbReference type="NCBI Taxonomy" id="2567942"/>
    <lineage>
        <taxon>Bacteria</taxon>
        <taxon>Bacillati</taxon>
        <taxon>Actinomycetota</taxon>
        <taxon>Actinomycetes</taxon>
        <taxon>Kitasatosporales</taxon>
        <taxon>Streptomycetaceae</taxon>
        <taxon>Kitasatospora</taxon>
    </lineage>
</organism>
<dbReference type="AlphaFoldDB" id="A0A540VWW2"/>
<dbReference type="EMBL" id="VIGB01000003">
    <property type="protein sequence ID" value="TQF01249.1"/>
    <property type="molecule type" value="Genomic_DNA"/>
</dbReference>
<dbReference type="Pfam" id="PF05147">
    <property type="entry name" value="LANC_like"/>
    <property type="match status" value="1"/>
</dbReference>
<dbReference type="OrthoDB" id="9148343at2"/>
<dbReference type="InterPro" id="IPR012341">
    <property type="entry name" value="6hp_glycosidase-like_sf"/>
</dbReference>
<reference evidence="1 2" key="1">
    <citation type="submission" date="2019-06" db="EMBL/GenBank/DDBJ databases">
        <title>Description of Kitasatospora acidophila sp. nov. isolated from pine grove soil, and reclassification of Streptomyces novaecaesareae to Kitasatospora novaeceasareae comb. nov.</title>
        <authorList>
            <person name="Kim M.J."/>
        </authorList>
    </citation>
    <scope>NUCLEOTIDE SEQUENCE [LARGE SCALE GENOMIC DNA]</scope>
    <source>
        <strain evidence="1 2">MMS16-CNU292</strain>
    </source>
</reference>
<evidence type="ECO:0000313" key="2">
    <source>
        <dbReference type="Proteomes" id="UP000319103"/>
    </source>
</evidence>
<keyword evidence="2" id="KW-1185">Reference proteome</keyword>
<dbReference type="InterPro" id="IPR007822">
    <property type="entry name" value="LANC-like"/>
</dbReference>
<protein>
    <submittedName>
        <fullName evidence="1">Uncharacterized protein</fullName>
    </submittedName>
</protein>
<dbReference type="GO" id="GO:0031179">
    <property type="term" value="P:peptide modification"/>
    <property type="evidence" value="ECO:0007669"/>
    <property type="project" value="InterPro"/>
</dbReference>